<protein>
    <submittedName>
        <fullName evidence="1">Uncharacterized protein</fullName>
    </submittedName>
</protein>
<accession>A0A485M1N1</accession>
<dbReference type="EMBL" id="CAADRM010000090">
    <property type="protein sequence ID" value="VFU14364.1"/>
    <property type="molecule type" value="Genomic_DNA"/>
</dbReference>
<proteinExistence type="predicted"/>
<gene>
    <name evidence="1" type="ORF">SCFA_280028</name>
</gene>
<reference evidence="1" key="1">
    <citation type="submission" date="2019-03" db="EMBL/GenBank/DDBJ databases">
        <authorList>
            <person name="Hao L."/>
        </authorList>
    </citation>
    <scope>NUCLEOTIDE SEQUENCE</scope>
</reference>
<sequence>MSVKPQTWNSTFCPVTGLLSEAEELSTEGSEDEQLQIKNASKYHGMIVLKYALQSRSPHMS</sequence>
<organism evidence="1">
    <name type="scientific">anaerobic digester metagenome</name>
    <dbReference type="NCBI Taxonomy" id="1263854"/>
    <lineage>
        <taxon>unclassified sequences</taxon>
        <taxon>metagenomes</taxon>
        <taxon>ecological metagenomes</taxon>
    </lineage>
</organism>
<dbReference type="AlphaFoldDB" id="A0A485M1N1"/>
<name>A0A485M1N1_9ZZZZ</name>
<evidence type="ECO:0000313" key="1">
    <source>
        <dbReference type="EMBL" id="VFU14364.1"/>
    </source>
</evidence>